<evidence type="ECO:0000256" key="8">
    <source>
        <dbReference type="ARBA" id="ARBA00048449"/>
    </source>
</evidence>
<reference evidence="12" key="1">
    <citation type="submission" date="2014-09" db="EMBL/GenBank/DDBJ databases">
        <authorList>
            <person name="Illeghems K.G."/>
        </authorList>
    </citation>
    <scope>NUCLEOTIDE SEQUENCE [LARGE SCALE GENOMIC DNA]</scope>
    <source>
        <strain evidence="12">LMG 23848T</strain>
    </source>
</reference>
<keyword evidence="5 9" id="KW-0949">S-adenosyl-L-methionine</keyword>
<evidence type="ECO:0000313" key="12">
    <source>
        <dbReference type="Proteomes" id="UP000068250"/>
    </source>
</evidence>
<comment type="pathway">
    <text evidence="2 9">Cofactor biosynthesis; biotin biosynthesis; 7,8-diaminononanoate from 8-amino-7-oxononanoate (SAM route): step 1/1.</text>
</comment>
<evidence type="ECO:0000256" key="2">
    <source>
        <dbReference type="ARBA" id="ARBA00005063"/>
    </source>
</evidence>
<dbReference type="InterPro" id="IPR005815">
    <property type="entry name" value="BioA"/>
</dbReference>
<dbReference type="InterPro" id="IPR049704">
    <property type="entry name" value="Aminotrans_3_PPA_site"/>
</dbReference>
<dbReference type="UniPathway" id="UPA00078">
    <property type="reaction ID" value="UER00160"/>
</dbReference>
<dbReference type="InterPro" id="IPR015424">
    <property type="entry name" value="PyrdxlP-dep_Trfase"/>
</dbReference>
<evidence type="ECO:0000313" key="11">
    <source>
        <dbReference type="EMBL" id="CEF55695.1"/>
    </source>
</evidence>
<dbReference type="Pfam" id="PF00202">
    <property type="entry name" value="Aminotran_3"/>
    <property type="match status" value="1"/>
</dbReference>
<feature type="site" description="Participates in the substrate recognition with KAPA and in a stacking interaction with the adenine ring of SAM" evidence="9">
    <location>
        <position position="69"/>
    </location>
</feature>
<evidence type="ECO:0000256" key="3">
    <source>
        <dbReference type="ARBA" id="ARBA00022576"/>
    </source>
</evidence>
<evidence type="ECO:0000256" key="10">
    <source>
        <dbReference type="SAM" id="MobiDB-lite"/>
    </source>
</evidence>
<comment type="cofactor">
    <cofactor evidence="1 9">
        <name>pyridoxal 5'-phosphate</name>
        <dbReference type="ChEBI" id="CHEBI:597326"/>
    </cofactor>
</comment>
<comment type="subcellular location">
    <subcellularLocation>
        <location evidence="9">Cytoplasm</location>
    </subcellularLocation>
</comment>
<comment type="function">
    <text evidence="9">Catalyzes the transfer of the alpha-amino group from S-adenosyl-L-methionine (SAM) to 7-keto-8-aminopelargonic acid (KAPA) to form 7,8-diaminopelargonic acid (DAPA). It is the only aminotransferase known to utilize SAM as an amino donor.</text>
</comment>
<evidence type="ECO:0000256" key="9">
    <source>
        <dbReference type="HAMAP-Rule" id="MF_00834"/>
    </source>
</evidence>
<feature type="binding site" evidence="9">
    <location>
        <position position="438"/>
    </location>
    <ligand>
        <name>substrate</name>
    </ligand>
</feature>
<protein>
    <recommendedName>
        <fullName evidence="9">Adenosylmethionine-8-amino-7-oxononanoate aminotransferase</fullName>
        <ecNumber evidence="9">2.6.1.62</ecNumber>
    </recommendedName>
    <alternativeName>
        <fullName evidence="9">7,8-diamino-pelargonic acid aminotransferase</fullName>
        <shortName evidence="9">DAPA AT</shortName>
        <shortName evidence="9">DAPA aminotransferase</shortName>
    </alternativeName>
    <alternativeName>
        <fullName evidence="9">7,8-diaminononanoate synthase</fullName>
        <shortName evidence="9">DANS</shortName>
    </alternativeName>
    <alternativeName>
        <fullName evidence="9">Diaminopelargonic acid synthase</fullName>
    </alternativeName>
</protein>
<dbReference type="GO" id="GO:0030170">
    <property type="term" value="F:pyridoxal phosphate binding"/>
    <property type="evidence" value="ECO:0007669"/>
    <property type="project" value="UniProtKB-UniRule"/>
</dbReference>
<evidence type="ECO:0000256" key="4">
    <source>
        <dbReference type="ARBA" id="ARBA00022679"/>
    </source>
</evidence>
<keyword evidence="9" id="KW-0963">Cytoplasm</keyword>
<dbReference type="EC" id="2.6.1.62" evidence="9"/>
<dbReference type="SUPFAM" id="SSF53383">
    <property type="entry name" value="PLP-dependent transferases"/>
    <property type="match status" value="1"/>
</dbReference>
<dbReference type="PANTHER" id="PTHR42684">
    <property type="entry name" value="ADENOSYLMETHIONINE-8-AMINO-7-OXONONANOATE AMINOTRANSFERASE"/>
    <property type="match status" value="1"/>
</dbReference>
<dbReference type="EMBL" id="LN609302">
    <property type="protein sequence ID" value="CEF55695.1"/>
    <property type="molecule type" value="Genomic_DNA"/>
</dbReference>
<dbReference type="Gene3D" id="3.40.640.10">
    <property type="entry name" value="Type I PLP-dependent aspartate aminotransferase-like (Major domain)"/>
    <property type="match status" value="1"/>
</dbReference>
<dbReference type="AlphaFoldDB" id="A0A0U5F5I3"/>
<keyword evidence="6 9" id="KW-0093">Biotin biosynthesis</keyword>
<evidence type="ECO:0000256" key="7">
    <source>
        <dbReference type="ARBA" id="ARBA00022898"/>
    </source>
</evidence>
<dbReference type="NCBIfam" id="NF004624">
    <property type="entry name" value="PRK05964.1"/>
    <property type="match status" value="1"/>
</dbReference>
<dbReference type="Proteomes" id="UP000068250">
    <property type="component" value="Chromosome I"/>
</dbReference>
<evidence type="ECO:0000256" key="6">
    <source>
        <dbReference type="ARBA" id="ARBA00022756"/>
    </source>
</evidence>
<comment type="catalytic activity">
    <reaction evidence="8 9">
        <text>(8S)-8-amino-7-oxononanoate + S-adenosyl-L-methionine = S-adenosyl-4-methylsulfanyl-2-oxobutanoate + (7R,8S)-7,8-diammoniononanoate</text>
        <dbReference type="Rhea" id="RHEA:16861"/>
        <dbReference type="ChEBI" id="CHEBI:16490"/>
        <dbReference type="ChEBI" id="CHEBI:59789"/>
        <dbReference type="ChEBI" id="CHEBI:149468"/>
        <dbReference type="ChEBI" id="CHEBI:149469"/>
        <dbReference type="EC" id="2.6.1.62"/>
    </reaction>
</comment>
<feature type="modified residue" description="N6-(pyridoxal phosphate)lysine" evidence="9">
    <location>
        <position position="320"/>
    </location>
</feature>
<dbReference type="InterPro" id="IPR005814">
    <property type="entry name" value="Aminotrans_3"/>
</dbReference>
<dbReference type="Gene3D" id="3.90.1150.10">
    <property type="entry name" value="Aspartate Aminotransferase, domain 1"/>
    <property type="match status" value="1"/>
</dbReference>
<feature type="binding site" evidence="9">
    <location>
        <position position="104"/>
    </location>
    <ligand>
        <name>substrate</name>
    </ligand>
</feature>
<dbReference type="HAMAP" id="MF_00834">
    <property type="entry name" value="BioA"/>
    <property type="match status" value="1"/>
</dbReference>
<dbReference type="InterPro" id="IPR015421">
    <property type="entry name" value="PyrdxlP-dep_Trfase_major"/>
</dbReference>
<keyword evidence="4 9" id="KW-0808">Transferase</keyword>
<dbReference type="GO" id="GO:0004015">
    <property type="term" value="F:adenosylmethionine-8-amino-7-oxononanoate transaminase activity"/>
    <property type="evidence" value="ECO:0007669"/>
    <property type="project" value="UniProtKB-UniRule"/>
</dbReference>
<name>A0A0U5F5I3_9PROT</name>
<organism evidence="11 12">
    <name type="scientific">Acetobacter ghanensis</name>
    <dbReference type="NCBI Taxonomy" id="431306"/>
    <lineage>
        <taxon>Bacteria</taxon>
        <taxon>Pseudomonadati</taxon>
        <taxon>Pseudomonadota</taxon>
        <taxon>Alphaproteobacteria</taxon>
        <taxon>Acetobacterales</taxon>
        <taxon>Acetobacteraceae</taxon>
        <taxon>Acetobacter</taxon>
    </lineage>
</organism>
<accession>A0A0U5F5I3</accession>
<feature type="binding site" evidence="9">
    <location>
        <begin position="355"/>
        <end position="356"/>
    </location>
    <ligand>
        <name>pyridoxal 5'-phosphate</name>
        <dbReference type="ChEBI" id="CHEBI:597326"/>
    </ligand>
</feature>
<dbReference type="PANTHER" id="PTHR42684:SF17">
    <property type="entry name" value="ADENOSYLMETHIONINE-8-AMINO-7-OXONONANOATE AMINOTRANSFERASE"/>
    <property type="match status" value="1"/>
</dbReference>
<dbReference type="CDD" id="cd00610">
    <property type="entry name" value="OAT_like"/>
    <property type="match status" value="1"/>
</dbReference>
<keyword evidence="7 9" id="KW-0663">Pyridoxal phosphate</keyword>
<dbReference type="PROSITE" id="PS00600">
    <property type="entry name" value="AA_TRANSFER_CLASS_3"/>
    <property type="match status" value="1"/>
</dbReference>
<feature type="binding site" evidence="9">
    <location>
        <begin position="164"/>
        <end position="165"/>
    </location>
    <ligand>
        <name>pyridoxal 5'-phosphate</name>
        <dbReference type="ChEBI" id="CHEBI:597326"/>
    </ligand>
</feature>
<keyword evidence="3 9" id="KW-0032">Aminotransferase</keyword>
<evidence type="ECO:0000256" key="1">
    <source>
        <dbReference type="ARBA" id="ARBA00001933"/>
    </source>
</evidence>
<feature type="region of interest" description="Disordered" evidence="10">
    <location>
        <begin position="31"/>
        <end position="52"/>
    </location>
</feature>
<gene>
    <name evidence="9 11" type="primary">bioA</name>
    <name evidence="11" type="ORF">AGA_1565</name>
</gene>
<feature type="binding site" evidence="9">
    <location>
        <position position="354"/>
    </location>
    <ligand>
        <name>substrate</name>
    </ligand>
</feature>
<dbReference type="NCBIfam" id="TIGR00508">
    <property type="entry name" value="bioA"/>
    <property type="match status" value="1"/>
</dbReference>
<proteinExistence type="inferred from homology"/>
<dbReference type="PIRSF" id="PIRSF000521">
    <property type="entry name" value="Transaminase_4ab_Lys_Orn"/>
    <property type="match status" value="1"/>
</dbReference>
<dbReference type="FunFam" id="3.40.640.10:FF:000004">
    <property type="entry name" value="Acetylornithine aminotransferase"/>
    <property type="match status" value="1"/>
</dbReference>
<dbReference type="GO" id="GO:0009102">
    <property type="term" value="P:biotin biosynthetic process"/>
    <property type="evidence" value="ECO:0007669"/>
    <property type="project" value="UniProtKB-UniRule"/>
</dbReference>
<dbReference type="STRING" id="431306.AGA_1565"/>
<feature type="binding site" evidence="9">
    <location>
        <position position="291"/>
    </location>
    <ligand>
        <name>pyridoxal 5'-phosphate</name>
        <dbReference type="ChEBI" id="CHEBI:597326"/>
    </ligand>
</feature>
<comment type="subunit">
    <text evidence="9">Homodimer.</text>
</comment>
<feature type="binding site" evidence="9">
    <location>
        <position position="197"/>
    </location>
    <ligand>
        <name>substrate</name>
    </ligand>
</feature>
<sequence>MPLFAGTHTPLCGKTGQPLLEKIVKPRHDTFGAGACSPGQSSTGTPRMSAPASMPDWYQQGLPHIWLPYSQMKTASPPLAARSTQGSHITLTDGRTLVDGVAAWWTACHGYNHPHIRQAVAHQLDVMPHVMFGGMVHEPALRLASRLCAMLPGDLERVFFTDSGSVAVEVAMKMAIQYRLNKGEQQRTKMLAFRGGYHGDTLATMAVCDPEEGMHHLYGSALAEHVIAPLPVDETSTQAFMALLERHAHELAGILVEPLVQGAGGMLFHAPSVLRTLRAAADRYDVLLILDEIFTGFGRTGTMFACEQAGITPDIITLSKALTGGTMALAATVARRHVFEAFLSDNPEHALMHGPTFMANPLACACANASLDLFETEPRLEQVATLNALMAEALEPCRALPGVRDVRTLGAIGVVELDNIANPDALRQKLISHGAWIRPFRNIVYLTPAFTITEPELRFLCRTIHTVLAG</sequence>
<dbReference type="PATRIC" id="fig|431306.5.peg.1590"/>
<dbReference type="GO" id="GO:0005737">
    <property type="term" value="C:cytoplasm"/>
    <property type="evidence" value="ECO:0007669"/>
    <property type="project" value="UniProtKB-SubCell"/>
</dbReference>
<evidence type="ECO:0000256" key="5">
    <source>
        <dbReference type="ARBA" id="ARBA00022691"/>
    </source>
</evidence>
<feature type="binding site" evidence="9">
    <location>
        <position position="320"/>
    </location>
    <ligand>
        <name>substrate</name>
    </ligand>
</feature>
<comment type="similarity">
    <text evidence="9">Belongs to the class-III pyridoxal-phosphate-dependent aminotransferase family. BioA subfamily.</text>
</comment>
<dbReference type="InterPro" id="IPR015422">
    <property type="entry name" value="PyrdxlP-dep_Trfase_small"/>
</dbReference>